<keyword evidence="5" id="KW-1185">Reference proteome</keyword>
<sequence>MTTVVEQDPVLAEFLRTTVGSAATVLPSLDSIEDHLRSHQTELVVVLGPSVGNQAAAAFAGRNRIARPALGVILVRATLDQAVLADALRSGMSEVVETNDAAALREAVRRTHEVAMAMSESLDHPAEVSAGGSLVTVFSTKGGVGKSLVATNIAAAMADEGHRVCVVDLDIHCGDVAIMLQLTPVHSLADLSQLSGQIDASGVESLLTEHSERLVVLAAPVHLGSPVPAEPIGSLLETLKGMFDVVVVDTSGMFDDYVLPALDHSDLVVLVGTLDIPSLKGLKLAVGTLDLLNLSRDKWRLVLNRADAKVGLSAGEFEETLGLKADVSLPSSRDVLTAVNRGEAIVRANRGHQVSKALVSFARSLAEVFAPPVPASEQVEPAPHSRRGAPRRGLRSRKVA</sequence>
<evidence type="ECO:0000256" key="1">
    <source>
        <dbReference type="ARBA" id="ARBA00022741"/>
    </source>
</evidence>
<dbReference type="InterPro" id="IPR050625">
    <property type="entry name" value="ParA/MinD_ATPase"/>
</dbReference>
<dbReference type="RefSeq" id="WP_344154174.1">
    <property type="nucleotide sequence ID" value="NZ_BAAAQR010000010.1"/>
</dbReference>
<feature type="region of interest" description="Disordered" evidence="3">
    <location>
        <begin position="373"/>
        <end position="400"/>
    </location>
</feature>
<feature type="compositionally biased region" description="Basic residues" evidence="3">
    <location>
        <begin position="384"/>
        <end position="400"/>
    </location>
</feature>
<evidence type="ECO:0008006" key="6">
    <source>
        <dbReference type="Google" id="ProtNLM"/>
    </source>
</evidence>
<dbReference type="InterPro" id="IPR033756">
    <property type="entry name" value="YlxH/NBP35"/>
</dbReference>
<name>A0ABP5LS51_9ACTN</name>
<dbReference type="PANTHER" id="PTHR43384:SF13">
    <property type="entry name" value="SLR0110 PROTEIN"/>
    <property type="match status" value="1"/>
</dbReference>
<dbReference type="Pfam" id="PF10609">
    <property type="entry name" value="ParA"/>
    <property type="match status" value="1"/>
</dbReference>
<dbReference type="PANTHER" id="PTHR43384">
    <property type="entry name" value="SEPTUM SITE-DETERMINING PROTEIN MIND HOMOLOG, CHLOROPLASTIC-RELATED"/>
    <property type="match status" value="1"/>
</dbReference>
<evidence type="ECO:0000256" key="3">
    <source>
        <dbReference type="SAM" id="MobiDB-lite"/>
    </source>
</evidence>
<evidence type="ECO:0000313" key="4">
    <source>
        <dbReference type="EMBL" id="GAA2150400.1"/>
    </source>
</evidence>
<evidence type="ECO:0000313" key="5">
    <source>
        <dbReference type="Proteomes" id="UP001501771"/>
    </source>
</evidence>
<protein>
    <recommendedName>
        <fullName evidence="6">MinD/ParA family protein</fullName>
    </recommendedName>
</protein>
<dbReference type="SUPFAM" id="SSF52540">
    <property type="entry name" value="P-loop containing nucleoside triphosphate hydrolases"/>
    <property type="match status" value="1"/>
</dbReference>
<keyword evidence="1" id="KW-0547">Nucleotide-binding</keyword>
<accession>A0ABP5LS51</accession>
<comment type="caution">
    <text evidence="4">The sequence shown here is derived from an EMBL/GenBank/DDBJ whole genome shotgun (WGS) entry which is preliminary data.</text>
</comment>
<reference evidence="5" key="1">
    <citation type="journal article" date="2019" name="Int. J. Syst. Evol. Microbiol.">
        <title>The Global Catalogue of Microorganisms (GCM) 10K type strain sequencing project: providing services to taxonomists for standard genome sequencing and annotation.</title>
        <authorList>
            <consortium name="The Broad Institute Genomics Platform"/>
            <consortium name="The Broad Institute Genome Sequencing Center for Infectious Disease"/>
            <person name="Wu L."/>
            <person name="Ma J."/>
        </authorList>
    </citation>
    <scope>NUCLEOTIDE SEQUENCE [LARGE SCALE GENOMIC DNA]</scope>
    <source>
        <strain evidence="5">JCM 16022</strain>
    </source>
</reference>
<dbReference type="InterPro" id="IPR027417">
    <property type="entry name" value="P-loop_NTPase"/>
</dbReference>
<organism evidence="4 5">
    <name type="scientific">Nocardioides koreensis</name>
    <dbReference type="NCBI Taxonomy" id="433651"/>
    <lineage>
        <taxon>Bacteria</taxon>
        <taxon>Bacillati</taxon>
        <taxon>Actinomycetota</taxon>
        <taxon>Actinomycetes</taxon>
        <taxon>Propionibacteriales</taxon>
        <taxon>Nocardioidaceae</taxon>
        <taxon>Nocardioides</taxon>
    </lineage>
</organism>
<evidence type="ECO:0000256" key="2">
    <source>
        <dbReference type="ARBA" id="ARBA00022840"/>
    </source>
</evidence>
<gene>
    <name evidence="4" type="ORF">GCM10009844_31290</name>
</gene>
<dbReference type="EMBL" id="BAAAQR010000010">
    <property type="protein sequence ID" value="GAA2150400.1"/>
    <property type="molecule type" value="Genomic_DNA"/>
</dbReference>
<dbReference type="Proteomes" id="UP001501771">
    <property type="component" value="Unassembled WGS sequence"/>
</dbReference>
<proteinExistence type="predicted"/>
<dbReference type="Gene3D" id="3.40.50.300">
    <property type="entry name" value="P-loop containing nucleotide triphosphate hydrolases"/>
    <property type="match status" value="1"/>
</dbReference>
<keyword evidence="2" id="KW-0067">ATP-binding</keyword>